<keyword evidence="2" id="KW-1185">Reference proteome</keyword>
<sequence length="830" mass="93246">MDHSWRPRPPHPIQGNNLCPTCSISHFPFCPPPPNLIPFNQNPSFQTPFFEDPWPRHRNPSLSQIEDSSGIIVNGGYGNAGFKRMRVDEMGTGISMDNERRLKLIHDHGMHGIRGTERSLQENSVFDRNVVQKQPTNYDMNEFRDPRFGDFDRKVTSFRSDEQNLQSYRNVQLGQSQYGQDGNSLYPSLQTNGGGVGCNSDLGESYSHSASYLNSKIPNENHYHHHLNDSLSVKEPYQNGWNGLSASSAPYHEQRSDPNHHQPLSHAMHNSLRPNHVRQSYEVNVQSPVDNQGAFGHQNMPIASQFSQQHFNKYENMLPMQSSRLFNVQPPLPASPPPPLPVDPPGHPLSEPHALSSSPAKTSASLFPIPASLTPTVSSSYEAHSLAQPYFNGKSNLNASTLFATEEFQTINCTSSIKYMREGQSFPLTSLDKHKVVDASQIFKQPHRATRPDHIVIILRGLPGSGKSYLAKMLRDLEVENGGDAPRIHSMDDYFMTEVEKVEENDVSKSAGSVRGKKPVMKKVMEYCYEPEMEEAYRSSMLKAFKKTLDEGVFSLVIVDDRNLRVADFAQFWATAKRSGYEVYLLEATYTDPTGCAARNIHGFTQDDIQKMARKWEEASSLYLKLDIKSLFQGDDLKESGIQEVDMDTEDGDSAGTPPRPEERNFEITVPSVRGYSPDGFSKDDNKWNAEGHRQREEVKELGRSKWSDDLEDDNTKTTEATKGNLNALSGLIKAYAKEGKSVHWSDQVGNTGFSIGASRKLNISLVIGPGTGYNSKSNPLPEEHVSTGNTDESEKQSGFQERIRAERESFRTVFDKRRQRIGVLDLEEE</sequence>
<dbReference type="Proteomes" id="UP001060215">
    <property type="component" value="Chromosome 2"/>
</dbReference>
<comment type="caution">
    <text evidence="1">The sequence shown here is derived from an EMBL/GenBank/DDBJ whole genome shotgun (WGS) entry which is preliminary data.</text>
</comment>
<proteinExistence type="predicted"/>
<evidence type="ECO:0000313" key="1">
    <source>
        <dbReference type="EMBL" id="KAI8018360.1"/>
    </source>
</evidence>
<accession>A0ACC0I0Y6</accession>
<dbReference type="EMBL" id="CM045759">
    <property type="protein sequence ID" value="KAI8018360.1"/>
    <property type="molecule type" value="Genomic_DNA"/>
</dbReference>
<protein>
    <submittedName>
        <fullName evidence="1">YLP motif-containing protein 1</fullName>
    </submittedName>
</protein>
<evidence type="ECO:0000313" key="2">
    <source>
        <dbReference type="Proteomes" id="UP001060215"/>
    </source>
</evidence>
<organism evidence="1 2">
    <name type="scientific">Camellia lanceoleosa</name>
    <dbReference type="NCBI Taxonomy" id="1840588"/>
    <lineage>
        <taxon>Eukaryota</taxon>
        <taxon>Viridiplantae</taxon>
        <taxon>Streptophyta</taxon>
        <taxon>Embryophyta</taxon>
        <taxon>Tracheophyta</taxon>
        <taxon>Spermatophyta</taxon>
        <taxon>Magnoliopsida</taxon>
        <taxon>eudicotyledons</taxon>
        <taxon>Gunneridae</taxon>
        <taxon>Pentapetalae</taxon>
        <taxon>asterids</taxon>
        <taxon>Ericales</taxon>
        <taxon>Theaceae</taxon>
        <taxon>Camellia</taxon>
    </lineage>
</organism>
<reference evidence="1 2" key="1">
    <citation type="journal article" date="2022" name="Plant J.">
        <title>Chromosome-level genome of Camellia lanceoleosa provides a valuable resource for understanding genome evolution and self-incompatibility.</title>
        <authorList>
            <person name="Gong W."/>
            <person name="Xiao S."/>
            <person name="Wang L."/>
            <person name="Liao Z."/>
            <person name="Chang Y."/>
            <person name="Mo W."/>
            <person name="Hu G."/>
            <person name="Li W."/>
            <person name="Zhao G."/>
            <person name="Zhu H."/>
            <person name="Hu X."/>
            <person name="Ji K."/>
            <person name="Xiang X."/>
            <person name="Song Q."/>
            <person name="Yuan D."/>
            <person name="Jin S."/>
            <person name="Zhang L."/>
        </authorList>
    </citation>
    <scope>NUCLEOTIDE SEQUENCE [LARGE SCALE GENOMIC DNA]</scope>
    <source>
        <strain evidence="1">SQ_2022a</strain>
    </source>
</reference>
<gene>
    <name evidence="1" type="ORF">LOK49_LG04G01968</name>
</gene>
<name>A0ACC0I0Y6_9ERIC</name>